<keyword evidence="2" id="KW-1185">Reference proteome</keyword>
<comment type="caution">
    <text evidence="1">The sequence shown here is derived from an EMBL/GenBank/DDBJ whole genome shotgun (WGS) entry which is preliminary data.</text>
</comment>
<sequence>MGVGERSRAHERPLSEFQMAGLGHNLCLGSGAAKCAATTRTCRAKTRGGVVELGAVEHTRNLARLLELAQ</sequence>
<dbReference type="EMBL" id="MZZM01000016">
    <property type="protein sequence ID" value="ORJ61214.1"/>
    <property type="molecule type" value="Genomic_DNA"/>
</dbReference>
<protein>
    <submittedName>
        <fullName evidence="1">Uncharacterized protein</fullName>
    </submittedName>
</protein>
<evidence type="ECO:0000313" key="1">
    <source>
        <dbReference type="EMBL" id="ORJ61214.1"/>
    </source>
</evidence>
<evidence type="ECO:0000313" key="2">
    <source>
        <dbReference type="Proteomes" id="UP000193040"/>
    </source>
</evidence>
<accession>A0A1X0Y851</accession>
<organism evidence="1 2">
    <name type="scientific">Mycobacterium simiae</name>
    <name type="common">Mycobacterium habana</name>
    <dbReference type="NCBI Taxonomy" id="1784"/>
    <lineage>
        <taxon>Bacteria</taxon>
        <taxon>Bacillati</taxon>
        <taxon>Actinomycetota</taxon>
        <taxon>Actinomycetes</taxon>
        <taxon>Mycobacteriales</taxon>
        <taxon>Mycobacteriaceae</taxon>
        <taxon>Mycobacterium</taxon>
        <taxon>Mycobacterium simiae complex</taxon>
    </lineage>
</organism>
<dbReference type="Proteomes" id="UP000193040">
    <property type="component" value="Unassembled WGS sequence"/>
</dbReference>
<dbReference type="AlphaFoldDB" id="A0A1X0Y851"/>
<reference evidence="1 2" key="1">
    <citation type="submission" date="2017-03" db="EMBL/GenBank/DDBJ databases">
        <title>Genomic insights into Mycobacterium simiae human colonization.</title>
        <authorList>
            <person name="Steffani J.L."/>
            <person name="Brunck M.E."/>
            <person name="Cruz E."/>
            <person name="Montiel R."/>
            <person name="Barona F."/>
        </authorList>
    </citation>
    <scope>NUCLEOTIDE SEQUENCE [LARGE SCALE GENOMIC DNA]</scope>
    <source>
        <strain evidence="1 2">MsiGto</strain>
    </source>
</reference>
<name>A0A1X0Y851_MYCSI</name>
<gene>
    <name evidence="1" type="ORF">B5M45_12245</name>
</gene>
<proteinExistence type="predicted"/>